<dbReference type="GO" id="GO:0008080">
    <property type="term" value="F:N-acetyltransferase activity"/>
    <property type="evidence" value="ECO:0007669"/>
    <property type="project" value="InterPro"/>
</dbReference>
<dbReference type="Pfam" id="PF00583">
    <property type="entry name" value="Acetyltransf_1"/>
    <property type="match status" value="1"/>
</dbReference>
<evidence type="ECO:0000256" key="1">
    <source>
        <dbReference type="ARBA" id="ARBA00022679"/>
    </source>
</evidence>
<dbReference type="PROSITE" id="PS51186">
    <property type="entry name" value="GNAT"/>
    <property type="match status" value="1"/>
</dbReference>
<sequence>MENELSIRQYRSADHKHVLQLHVEPMDDVDAFVEGDDKLDADLEDIELAYLDRGGDFLVGEINGQIAAMGAYKPPSEYFTQFLGDLPEKTAEITRMRVASESQGQGFGEKIYDELEHRARDDGFETLILDTTHRQKAAQGLYEKKDFREIKRQDVEFDDDRFTMIFYKKVL</sequence>
<keyword evidence="4" id="KW-1185">Reference proteome</keyword>
<accession>A0A285PA38</accession>
<dbReference type="InterPro" id="IPR050769">
    <property type="entry name" value="NAT_camello-type"/>
</dbReference>
<gene>
    <name evidence="3" type="ORF">SAMN06269185_3229</name>
</gene>
<keyword evidence="1" id="KW-0808">Transferase</keyword>
<reference evidence="4" key="1">
    <citation type="submission" date="2017-09" db="EMBL/GenBank/DDBJ databases">
        <authorList>
            <person name="Varghese N."/>
            <person name="Submissions S."/>
        </authorList>
    </citation>
    <scope>NUCLEOTIDE SEQUENCE [LARGE SCALE GENOMIC DNA]</scope>
    <source>
        <strain evidence="4">DSM 27208</strain>
    </source>
</reference>
<dbReference type="PANTHER" id="PTHR13947:SF37">
    <property type="entry name" value="LD18367P"/>
    <property type="match status" value="1"/>
</dbReference>
<evidence type="ECO:0000259" key="2">
    <source>
        <dbReference type="PROSITE" id="PS51186"/>
    </source>
</evidence>
<dbReference type="RefSeq" id="WP_097010109.1">
    <property type="nucleotide sequence ID" value="NZ_OBEJ01000008.1"/>
</dbReference>
<dbReference type="Proteomes" id="UP000219453">
    <property type="component" value="Unassembled WGS sequence"/>
</dbReference>
<feature type="domain" description="N-acetyltransferase" evidence="2">
    <location>
        <begin position="5"/>
        <end position="169"/>
    </location>
</feature>
<dbReference type="SUPFAM" id="SSF55729">
    <property type="entry name" value="Acyl-CoA N-acyltransferases (Nat)"/>
    <property type="match status" value="1"/>
</dbReference>
<keyword evidence="3" id="KW-0687">Ribonucleoprotein</keyword>
<name>A0A285PA38_NATPI</name>
<dbReference type="GO" id="GO:0005840">
    <property type="term" value="C:ribosome"/>
    <property type="evidence" value="ECO:0007669"/>
    <property type="project" value="UniProtKB-KW"/>
</dbReference>
<dbReference type="PANTHER" id="PTHR13947">
    <property type="entry name" value="GNAT FAMILY N-ACETYLTRANSFERASE"/>
    <property type="match status" value="1"/>
</dbReference>
<dbReference type="InterPro" id="IPR000182">
    <property type="entry name" value="GNAT_dom"/>
</dbReference>
<keyword evidence="3" id="KW-0689">Ribosomal protein</keyword>
<proteinExistence type="predicted"/>
<dbReference type="AlphaFoldDB" id="A0A285PA38"/>
<dbReference type="InterPro" id="IPR016181">
    <property type="entry name" value="Acyl_CoA_acyltransferase"/>
</dbReference>
<dbReference type="EMBL" id="OBEJ01000008">
    <property type="protein sequence ID" value="SNZ18073.1"/>
    <property type="molecule type" value="Genomic_DNA"/>
</dbReference>
<organism evidence="3 4">
    <name type="scientific">Natronoarchaeum philippinense</name>
    <dbReference type="NCBI Taxonomy" id="558529"/>
    <lineage>
        <taxon>Archaea</taxon>
        <taxon>Methanobacteriati</taxon>
        <taxon>Methanobacteriota</taxon>
        <taxon>Stenosarchaea group</taxon>
        <taxon>Halobacteria</taxon>
        <taxon>Halobacteriales</taxon>
        <taxon>Natronoarchaeaceae</taxon>
    </lineage>
</organism>
<dbReference type="CDD" id="cd04301">
    <property type="entry name" value="NAT_SF"/>
    <property type="match status" value="1"/>
</dbReference>
<protein>
    <submittedName>
        <fullName evidence="3">Ribosomal protein S18 acetylase RimI</fullName>
    </submittedName>
</protein>
<evidence type="ECO:0000313" key="4">
    <source>
        <dbReference type="Proteomes" id="UP000219453"/>
    </source>
</evidence>
<evidence type="ECO:0000313" key="3">
    <source>
        <dbReference type="EMBL" id="SNZ18073.1"/>
    </source>
</evidence>
<dbReference type="Gene3D" id="3.40.630.30">
    <property type="match status" value="1"/>
</dbReference>
<dbReference type="OrthoDB" id="125295at2157"/>